<keyword evidence="6" id="KW-1185">Reference proteome</keyword>
<dbReference type="HOGENOM" id="CLU_129938_0_0_1"/>
<dbReference type="RefSeq" id="XP_007838836.1">
    <property type="nucleotide sequence ID" value="XM_007840645.1"/>
</dbReference>
<dbReference type="EMBL" id="KI912117">
    <property type="protein sequence ID" value="ETS76677.1"/>
    <property type="molecule type" value="Genomic_DNA"/>
</dbReference>
<dbReference type="InParanoid" id="W3WU54"/>
<comment type="similarity">
    <text evidence="1">Belongs to the bacterial ribosomal protein bL34 family.</text>
</comment>
<feature type="region of interest" description="Disordered" evidence="4">
    <location>
        <begin position="36"/>
        <end position="67"/>
    </location>
</feature>
<feature type="region of interest" description="Disordered" evidence="4">
    <location>
        <begin position="117"/>
        <end position="136"/>
    </location>
</feature>
<evidence type="ECO:0000256" key="2">
    <source>
        <dbReference type="ARBA" id="ARBA00022980"/>
    </source>
</evidence>
<dbReference type="InterPro" id="IPR000271">
    <property type="entry name" value="Ribosomal_bL34"/>
</dbReference>
<dbReference type="GO" id="GO:0006412">
    <property type="term" value="P:translation"/>
    <property type="evidence" value="ECO:0007669"/>
    <property type="project" value="InterPro"/>
</dbReference>
<dbReference type="GO" id="GO:0005840">
    <property type="term" value="C:ribosome"/>
    <property type="evidence" value="ECO:0007669"/>
    <property type="project" value="UniProtKB-KW"/>
</dbReference>
<dbReference type="KEGG" id="pfy:PFICI_12064"/>
<protein>
    <recommendedName>
        <fullName evidence="7">Ribosomal protein L34</fullName>
    </recommendedName>
</protein>
<evidence type="ECO:0000256" key="3">
    <source>
        <dbReference type="ARBA" id="ARBA00023274"/>
    </source>
</evidence>
<feature type="compositionally biased region" description="Low complexity" evidence="4">
    <location>
        <begin position="50"/>
        <end position="66"/>
    </location>
</feature>
<organism evidence="5 6">
    <name type="scientific">Pestalotiopsis fici (strain W106-1 / CGMCC3.15140)</name>
    <dbReference type="NCBI Taxonomy" id="1229662"/>
    <lineage>
        <taxon>Eukaryota</taxon>
        <taxon>Fungi</taxon>
        <taxon>Dikarya</taxon>
        <taxon>Ascomycota</taxon>
        <taxon>Pezizomycotina</taxon>
        <taxon>Sordariomycetes</taxon>
        <taxon>Xylariomycetidae</taxon>
        <taxon>Amphisphaeriales</taxon>
        <taxon>Sporocadaceae</taxon>
        <taxon>Pestalotiopsis</taxon>
    </lineage>
</organism>
<proteinExistence type="inferred from homology"/>
<keyword evidence="2" id="KW-0689">Ribosomal protein</keyword>
<name>W3WU54_PESFW</name>
<dbReference type="GeneID" id="19277077"/>
<dbReference type="Pfam" id="PF00468">
    <property type="entry name" value="Ribosomal_L34"/>
    <property type="match status" value="1"/>
</dbReference>
<dbReference type="Gene3D" id="1.10.287.3980">
    <property type="match status" value="1"/>
</dbReference>
<dbReference type="GO" id="GO:1990904">
    <property type="term" value="C:ribonucleoprotein complex"/>
    <property type="evidence" value="ECO:0007669"/>
    <property type="project" value="UniProtKB-KW"/>
</dbReference>
<dbReference type="OrthoDB" id="431691at2759"/>
<dbReference type="AlphaFoldDB" id="W3WU54"/>
<evidence type="ECO:0000256" key="4">
    <source>
        <dbReference type="SAM" id="MobiDB-lite"/>
    </source>
</evidence>
<reference evidence="6" key="1">
    <citation type="journal article" date="2015" name="BMC Genomics">
        <title>Genomic and transcriptomic analysis of the endophytic fungus Pestalotiopsis fici reveals its lifestyle and high potential for synthesis of natural products.</title>
        <authorList>
            <person name="Wang X."/>
            <person name="Zhang X."/>
            <person name="Liu L."/>
            <person name="Xiang M."/>
            <person name="Wang W."/>
            <person name="Sun X."/>
            <person name="Che Y."/>
            <person name="Guo L."/>
            <person name="Liu G."/>
            <person name="Guo L."/>
            <person name="Wang C."/>
            <person name="Yin W.B."/>
            <person name="Stadler M."/>
            <person name="Zhang X."/>
            <person name="Liu X."/>
        </authorList>
    </citation>
    <scope>NUCLEOTIDE SEQUENCE [LARGE SCALE GENOMIC DNA]</scope>
    <source>
        <strain evidence="6">W106-1 / CGMCC3.15140</strain>
    </source>
</reference>
<keyword evidence="3" id="KW-0687">Ribonucleoprotein</keyword>
<dbReference type="Proteomes" id="UP000030651">
    <property type="component" value="Unassembled WGS sequence"/>
</dbReference>
<dbReference type="GO" id="GO:0003735">
    <property type="term" value="F:structural constituent of ribosome"/>
    <property type="evidence" value="ECO:0007669"/>
    <property type="project" value="InterPro"/>
</dbReference>
<evidence type="ECO:0000256" key="1">
    <source>
        <dbReference type="ARBA" id="ARBA00010111"/>
    </source>
</evidence>
<dbReference type="OMA" id="TMNGHTR"/>
<evidence type="ECO:0000313" key="6">
    <source>
        <dbReference type="Proteomes" id="UP000030651"/>
    </source>
</evidence>
<gene>
    <name evidence="5" type="ORF">PFICI_12064</name>
</gene>
<sequence length="136" mass="14923">MRSSTSPLVALSRATRAASQSQCLMGKRTFTSLPTLRPTLARPTGTVFRTSTPTTSLAPTAPSCSSETADIVPKTTISSSPLFAATQIRCGPRATLARSSRLVRKRRHGFLSRVRTRTGRRTLQRRRTKSRHILSN</sequence>
<dbReference type="STRING" id="1229662.W3WU54"/>
<evidence type="ECO:0000313" key="5">
    <source>
        <dbReference type="EMBL" id="ETS76677.1"/>
    </source>
</evidence>
<dbReference type="eggNOG" id="ENOG502S8P5">
    <property type="taxonomic scope" value="Eukaryota"/>
</dbReference>
<accession>W3WU54</accession>
<evidence type="ECO:0008006" key="7">
    <source>
        <dbReference type="Google" id="ProtNLM"/>
    </source>
</evidence>